<dbReference type="KEGG" id="ani:ANIA_11474"/>
<reference evidence="2" key="2">
    <citation type="journal article" date="2009" name="Fungal Genet. Biol.">
        <title>The 2008 update of the Aspergillus nidulans genome annotation: a community effort.</title>
        <authorList>
            <person name="Wortman J.R."/>
            <person name="Gilsenan J.M."/>
            <person name="Joardar V."/>
            <person name="Deegan J."/>
            <person name="Clutterbuck J."/>
            <person name="Andersen M.R."/>
            <person name="Archer D."/>
            <person name="Bencina M."/>
            <person name="Braus G."/>
            <person name="Coutinho P."/>
            <person name="von Dohren H."/>
            <person name="Doonan J."/>
            <person name="Driessen A.J."/>
            <person name="Durek P."/>
            <person name="Espeso E."/>
            <person name="Fekete E."/>
            <person name="Flipphi M."/>
            <person name="Estrada C.G."/>
            <person name="Geysens S."/>
            <person name="Goldman G."/>
            <person name="de Groot P.W."/>
            <person name="Hansen K."/>
            <person name="Harris S.D."/>
            <person name="Heinekamp T."/>
            <person name="Helmstaedt K."/>
            <person name="Henrissat B."/>
            <person name="Hofmann G."/>
            <person name="Homan T."/>
            <person name="Horio T."/>
            <person name="Horiuchi H."/>
            <person name="James S."/>
            <person name="Jones M."/>
            <person name="Karaffa L."/>
            <person name="Karanyi Z."/>
            <person name="Kato M."/>
            <person name="Keller N."/>
            <person name="Kelly D.E."/>
            <person name="Kiel J.A."/>
            <person name="Kim J.M."/>
            <person name="van der Klei I.J."/>
            <person name="Klis F.M."/>
            <person name="Kovalchuk A."/>
            <person name="Krasevec N."/>
            <person name="Kubicek C.P."/>
            <person name="Liu B."/>
            <person name="Maccabe A."/>
            <person name="Meyer V."/>
            <person name="Mirabito P."/>
            <person name="Miskei M."/>
            <person name="Mos M."/>
            <person name="Mullins J."/>
            <person name="Nelson D.R."/>
            <person name="Nielsen J."/>
            <person name="Oakley B.R."/>
            <person name="Osmani S.A."/>
            <person name="Pakula T."/>
            <person name="Paszewski A."/>
            <person name="Paulsen I."/>
            <person name="Pilsyk S."/>
            <person name="Pocsi I."/>
            <person name="Punt P.J."/>
            <person name="Ram A.F."/>
            <person name="Ren Q."/>
            <person name="Robellet X."/>
            <person name="Robson G."/>
            <person name="Seiboth B."/>
            <person name="van Solingen P."/>
            <person name="Specht T."/>
            <person name="Sun J."/>
            <person name="Taheri-Talesh N."/>
            <person name="Takeshita N."/>
            <person name="Ussery D."/>
            <person name="vanKuyk P.A."/>
            <person name="Visser H."/>
            <person name="van de Vondervoort P.J."/>
            <person name="de Vries R.P."/>
            <person name="Walton J."/>
            <person name="Xiang X."/>
            <person name="Xiong Y."/>
            <person name="Zeng A.P."/>
            <person name="Brandt B.W."/>
            <person name="Cornell M.J."/>
            <person name="van den Hondel C.A."/>
            <person name="Visser J."/>
            <person name="Oliver S.G."/>
            <person name="Turner G."/>
        </authorList>
    </citation>
    <scope>GENOME REANNOTATION</scope>
    <source>
        <strain evidence="2">FGSC A4 / ATCC 38163 / CBS 112.46 / NRRL 194 / M139</strain>
    </source>
</reference>
<protein>
    <submittedName>
        <fullName evidence="1">Uncharacterized protein</fullName>
    </submittedName>
</protein>
<evidence type="ECO:0000313" key="2">
    <source>
        <dbReference type="Proteomes" id="UP000000560"/>
    </source>
</evidence>
<dbReference type="RefSeq" id="XP_050468296.1">
    <property type="nucleotide sequence ID" value="XM_050612365.1"/>
</dbReference>
<name>C8VH01_EMENI</name>
<dbReference type="Proteomes" id="UP000000560">
    <property type="component" value="Chromosome V"/>
</dbReference>
<evidence type="ECO:0000313" key="1">
    <source>
        <dbReference type="EMBL" id="CBF82178.1"/>
    </source>
</evidence>
<sequence>MADVKAHFLINQAGVRALHRQVLARDITDAAVGGSRDRADSRVWGCDGVEIWERTGSIPRAC</sequence>
<dbReference type="InParanoid" id="C8VH01"/>
<organism evidence="1 2">
    <name type="scientific">Emericella nidulans (strain FGSC A4 / ATCC 38163 / CBS 112.46 / NRRL 194 / M139)</name>
    <name type="common">Aspergillus nidulans</name>
    <dbReference type="NCBI Taxonomy" id="227321"/>
    <lineage>
        <taxon>Eukaryota</taxon>
        <taxon>Fungi</taxon>
        <taxon>Dikarya</taxon>
        <taxon>Ascomycota</taxon>
        <taxon>Pezizomycotina</taxon>
        <taxon>Eurotiomycetes</taxon>
        <taxon>Eurotiomycetidae</taxon>
        <taxon>Eurotiales</taxon>
        <taxon>Aspergillaceae</taxon>
        <taxon>Aspergillus</taxon>
        <taxon>Aspergillus subgen. Nidulantes</taxon>
    </lineage>
</organism>
<reference evidence="2" key="1">
    <citation type="journal article" date="2005" name="Nature">
        <title>Sequencing of Aspergillus nidulans and comparative analysis with A. fumigatus and A. oryzae.</title>
        <authorList>
            <person name="Galagan J.E."/>
            <person name="Calvo S.E."/>
            <person name="Cuomo C."/>
            <person name="Ma L.J."/>
            <person name="Wortman J.R."/>
            <person name="Batzoglou S."/>
            <person name="Lee S.I."/>
            <person name="Basturkmen M."/>
            <person name="Spevak C.C."/>
            <person name="Clutterbuck J."/>
            <person name="Kapitonov V."/>
            <person name="Jurka J."/>
            <person name="Scazzocchio C."/>
            <person name="Farman M."/>
            <person name="Butler J."/>
            <person name="Purcell S."/>
            <person name="Harris S."/>
            <person name="Braus G.H."/>
            <person name="Draht O."/>
            <person name="Busch S."/>
            <person name="D'Enfert C."/>
            <person name="Bouchier C."/>
            <person name="Goldman G.H."/>
            <person name="Bell-Pedersen D."/>
            <person name="Griffiths-Jones S."/>
            <person name="Doonan J.H."/>
            <person name="Yu J."/>
            <person name="Vienken K."/>
            <person name="Pain A."/>
            <person name="Freitag M."/>
            <person name="Selker E.U."/>
            <person name="Archer D.B."/>
            <person name="Penalva M.A."/>
            <person name="Oakley B.R."/>
            <person name="Momany M."/>
            <person name="Tanaka T."/>
            <person name="Kumagai T."/>
            <person name="Asai K."/>
            <person name="Machida M."/>
            <person name="Nierman W.C."/>
            <person name="Denning D.W."/>
            <person name="Caddick M."/>
            <person name="Hynes M."/>
            <person name="Paoletti M."/>
            <person name="Fischer R."/>
            <person name="Miller B."/>
            <person name="Dyer P."/>
            <person name="Sachs M.S."/>
            <person name="Osmani S.A."/>
            <person name="Birren B.W."/>
        </authorList>
    </citation>
    <scope>NUCLEOTIDE SEQUENCE [LARGE SCALE GENOMIC DNA]</scope>
    <source>
        <strain evidence="2">FGSC A4 / ATCC 38163 / CBS 112.46 / NRRL 194 / M139</strain>
    </source>
</reference>
<accession>C8VH01</accession>
<dbReference type="EMBL" id="BN001305">
    <property type="protein sequence ID" value="CBF82178.1"/>
    <property type="molecule type" value="Genomic_DNA"/>
</dbReference>
<dbReference type="AlphaFoldDB" id="C8VH01"/>
<keyword evidence="2" id="KW-1185">Reference proteome</keyword>
<proteinExistence type="predicted"/>
<dbReference type="HOGENOM" id="CLU_2904180_0_0_1"/>
<gene>
    <name evidence="1" type="ORF">ANIA_11474</name>
</gene>
<dbReference type="GeneID" id="74897051"/>